<feature type="domain" description="Glutamate/phenylalanine/leucine/valine/L-tryptophan dehydrogenase C-terminal" evidence="8">
    <location>
        <begin position="187"/>
        <end position="430"/>
    </location>
</feature>
<dbReference type="PANTHER" id="PTHR11606:SF13">
    <property type="entry name" value="GLUTAMATE DEHYDROGENASE 1, MITOCHONDRIAL"/>
    <property type="match status" value="1"/>
</dbReference>
<comment type="similarity">
    <text evidence="1 3 7">Belongs to the Glu/Leu/Phe/Val dehydrogenases family.</text>
</comment>
<dbReference type="InterPro" id="IPR006096">
    <property type="entry name" value="Glu/Leu/Phe/Val/Trp_DH_C"/>
</dbReference>
<organism evidence="9 10">
    <name type="scientific">Candidatus Bipolaricaulis anaerobius</name>
    <dbReference type="NCBI Taxonomy" id="2026885"/>
    <lineage>
        <taxon>Bacteria</taxon>
        <taxon>Candidatus Bipolaricaulota</taxon>
        <taxon>Candidatus Bipolaricaulia</taxon>
        <taxon>Candidatus Bipolaricaulales</taxon>
        <taxon>Candidatus Bipolaricaulaceae</taxon>
        <taxon>Candidatus Bipolaricaulis</taxon>
    </lineage>
</organism>
<evidence type="ECO:0000313" key="10">
    <source>
        <dbReference type="Proteomes" id="UP000249818"/>
    </source>
</evidence>
<dbReference type="InterPro" id="IPR014362">
    <property type="entry name" value="Glu_DH"/>
</dbReference>
<dbReference type="OrthoDB" id="9803297at2"/>
<dbReference type="InterPro" id="IPR036291">
    <property type="entry name" value="NAD(P)-bd_dom_sf"/>
</dbReference>
<accession>A0A2X3K6C3</accession>
<dbReference type="Pfam" id="PF02812">
    <property type="entry name" value="ELFV_dehydrog_N"/>
    <property type="match status" value="1"/>
</dbReference>
<dbReference type="PIRSF" id="PIRSF000185">
    <property type="entry name" value="Glu_DH"/>
    <property type="match status" value="1"/>
</dbReference>
<feature type="binding site" evidence="5">
    <location>
        <position position="366"/>
    </location>
    <ligand>
        <name>substrate</name>
    </ligand>
</feature>
<feature type="binding site" evidence="5">
    <location>
        <position position="74"/>
    </location>
    <ligand>
        <name>substrate</name>
    </ligand>
</feature>
<dbReference type="GO" id="GO:0006538">
    <property type="term" value="P:L-glutamate catabolic process"/>
    <property type="evidence" value="ECO:0007669"/>
    <property type="project" value="TreeGrafter"/>
</dbReference>
<dbReference type="InterPro" id="IPR033524">
    <property type="entry name" value="Glu/Leu/Phe/Val_DH_AS"/>
</dbReference>
<dbReference type="SMART" id="SM00839">
    <property type="entry name" value="ELFV_dehydrog"/>
    <property type="match status" value="1"/>
</dbReference>
<dbReference type="InterPro" id="IPR006097">
    <property type="entry name" value="Glu/Leu/Phe/Val/Trp_DH_dimer"/>
</dbReference>
<feature type="active site" description="Proton donor" evidence="4">
    <location>
        <position position="110"/>
    </location>
</feature>
<evidence type="ECO:0000256" key="2">
    <source>
        <dbReference type="ARBA" id="ARBA00023002"/>
    </source>
</evidence>
<protein>
    <recommendedName>
        <fullName evidence="3">Glutamate dehydrogenase</fullName>
    </recommendedName>
</protein>
<name>A0A2X3K6C3_9BACT</name>
<feature type="binding site" evidence="5">
    <location>
        <position position="98"/>
    </location>
    <ligand>
        <name>substrate</name>
    </ligand>
</feature>
<feature type="binding site" evidence="5">
    <location>
        <position position="194"/>
    </location>
    <ligand>
        <name>NAD(+)</name>
        <dbReference type="ChEBI" id="CHEBI:57540"/>
    </ligand>
</feature>
<proteinExistence type="inferred from homology"/>
<dbReference type="InterPro" id="IPR006095">
    <property type="entry name" value="Glu/Leu/Phe/Val/Trp_DH"/>
</dbReference>
<evidence type="ECO:0000313" key="9">
    <source>
        <dbReference type="EMBL" id="SQD92613.1"/>
    </source>
</evidence>
<keyword evidence="5" id="KW-0547">Nucleotide-binding</keyword>
<dbReference type="Gene3D" id="3.40.50.10860">
    <property type="entry name" value="Leucine Dehydrogenase, chain A, domain 1"/>
    <property type="match status" value="1"/>
</dbReference>
<dbReference type="Proteomes" id="UP000249818">
    <property type="component" value="Chromosome BARAN1"/>
</dbReference>
<dbReference type="PRINTS" id="PR00082">
    <property type="entry name" value="GLFDHDRGNASE"/>
</dbReference>
<dbReference type="KEGG" id="bana:BARAN1_0589"/>
<evidence type="ECO:0000256" key="1">
    <source>
        <dbReference type="ARBA" id="ARBA00006382"/>
    </source>
</evidence>
<evidence type="ECO:0000256" key="7">
    <source>
        <dbReference type="RuleBase" id="RU004417"/>
    </source>
</evidence>
<dbReference type="PANTHER" id="PTHR11606">
    <property type="entry name" value="GLUTAMATE DEHYDROGENASE"/>
    <property type="match status" value="1"/>
</dbReference>
<dbReference type="InterPro" id="IPR033922">
    <property type="entry name" value="NAD_bind_Glu_DH"/>
</dbReference>
<evidence type="ECO:0000256" key="5">
    <source>
        <dbReference type="PIRSR" id="PIRSR000185-2"/>
    </source>
</evidence>
<dbReference type="Pfam" id="PF00208">
    <property type="entry name" value="ELFV_dehydrog"/>
    <property type="match status" value="1"/>
</dbReference>
<evidence type="ECO:0000259" key="8">
    <source>
        <dbReference type="SMART" id="SM00839"/>
    </source>
</evidence>
<keyword evidence="2 3" id="KW-0560">Oxidoreductase</keyword>
<dbReference type="CDD" id="cd01076">
    <property type="entry name" value="NAD_bind_1_Glu_DH"/>
    <property type="match status" value="1"/>
</dbReference>
<dbReference type="SUPFAM" id="SSF53223">
    <property type="entry name" value="Aminoacid dehydrogenase-like, N-terminal domain"/>
    <property type="match status" value="1"/>
</dbReference>
<dbReference type="SUPFAM" id="SSF51735">
    <property type="entry name" value="NAD(P)-binding Rossmann-fold domains"/>
    <property type="match status" value="1"/>
</dbReference>
<dbReference type="GO" id="GO:0004352">
    <property type="term" value="F:glutamate dehydrogenase (NAD+) activity"/>
    <property type="evidence" value="ECO:0007669"/>
    <property type="project" value="TreeGrafter"/>
</dbReference>
<evidence type="ECO:0000256" key="6">
    <source>
        <dbReference type="PIRSR" id="PIRSR000185-3"/>
    </source>
</evidence>
<dbReference type="PROSITE" id="PS00074">
    <property type="entry name" value="GLFV_DEHYDROGENASE"/>
    <property type="match status" value="1"/>
</dbReference>
<evidence type="ECO:0000256" key="3">
    <source>
        <dbReference type="PIRNR" id="PIRNR000185"/>
    </source>
</evidence>
<dbReference type="InterPro" id="IPR046346">
    <property type="entry name" value="Aminoacid_DH-like_N_sf"/>
</dbReference>
<sequence length="432" mass="46601">MVTGEVASLNPFLIAQRQLDEAAGVLKLDRGLHELLRWPLREFHVRIPVRMDNGSVRVFEGFRVQYNNARGPCKGGIRFAADETVDTVRALAAWMTWKTAVVDLPLGGGKGGIVCNPKELSPGELERLSRGYIRALAPAIGADRDVPAPDVGTNPQIMAWMLDEYETIVGHAAPGVITGKPIPLGGSAGRTGATGLGVVIAIREALAALGMDPASTTASIQGFGNVAQYAAIHYREVLGGRVLAVSCWDHKDRRAYTYTKKGGIDPRFLQTITDTFGTVDRAKAEQAGYEALAGDAWLGLDVDVLIPAAMENVITADTVGRISGRVKILAEAANGPTTPEADQVLQKKGIYVIPDFLCNAGGVTVSYFEQVQNAYNFHWDVAEINRRLDEKMTKAFHAVHDAAKEHKVPNRVGAYLVAVERVAEAVKLRGWA</sequence>
<evidence type="ECO:0000256" key="4">
    <source>
        <dbReference type="PIRSR" id="PIRSR000185-1"/>
    </source>
</evidence>
<dbReference type="FunFam" id="3.40.50.10860:FF:000003">
    <property type="entry name" value="Glutamate dehydrogenase"/>
    <property type="match status" value="1"/>
</dbReference>
<dbReference type="EMBL" id="LS483254">
    <property type="protein sequence ID" value="SQD92613.1"/>
    <property type="molecule type" value="Genomic_DNA"/>
</dbReference>
<keyword evidence="5" id="KW-0520">NAD</keyword>
<dbReference type="Gene3D" id="3.40.50.720">
    <property type="entry name" value="NAD(P)-binding Rossmann-like Domain"/>
    <property type="match status" value="1"/>
</dbReference>
<dbReference type="RefSeq" id="WP_122030805.1">
    <property type="nucleotide sequence ID" value="NZ_LS483254.1"/>
</dbReference>
<keyword evidence="10" id="KW-1185">Reference proteome</keyword>
<dbReference type="GO" id="GO:0000166">
    <property type="term" value="F:nucleotide binding"/>
    <property type="evidence" value="ECO:0007669"/>
    <property type="project" value="UniProtKB-KW"/>
</dbReference>
<dbReference type="AlphaFoldDB" id="A0A2X3K6C3"/>
<reference evidence="10" key="1">
    <citation type="submission" date="2018-05" db="EMBL/GenBank/DDBJ databases">
        <authorList>
            <person name="Hao L."/>
        </authorList>
    </citation>
    <scope>NUCLEOTIDE SEQUENCE [LARGE SCALE GENOMIC DNA]</scope>
</reference>
<feature type="binding site" evidence="5">
    <location>
        <position position="225"/>
    </location>
    <ligand>
        <name>NAD(+)</name>
        <dbReference type="ChEBI" id="CHEBI:57540"/>
    </ligand>
</feature>
<gene>
    <name evidence="9" type="primary">gdhA</name>
    <name evidence="9" type="ORF">BARAN1_0589</name>
</gene>
<feature type="site" description="Important for catalysis" evidence="6">
    <location>
        <position position="150"/>
    </location>
</feature>